<dbReference type="InterPro" id="IPR050261">
    <property type="entry name" value="FrsA_esterase"/>
</dbReference>
<dbReference type="GO" id="GO:0052689">
    <property type="term" value="F:carboxylic ester hydrolase activity"/>
    <property type="evidence" value="ECO:0007669"/>
    <property type="project" value="UniProtKB-ARBA"/>
</dbReference>
<dbReference type="RefSeq" id="WP_075063647.1">
    <property type="nucleotide sequence ID" value="NZ_LGCL01000033.1"/>
</dbReference>
<evidence type="ECO:0000256" key="1">
    <source>
        <dbReference type="ARBA" id="ARBA00022801"/>
    </source>
</evidence>
<dbReference type="InterPro" id="IPR000073">
    <property type="entry name" value="AB_hydrolase_1"/>
</dbReference>
<evidence type="ECO:0000256" key="2">
    <source>
        <dbReference type="ARBA" id="ARBA00038115"/>
    </source>
</evidence>
<organism evidence="4 5">
    <name type="scientific">Ornatilinea apprima</name>
    <dbReference type="NCBI Taxonomy" id="1134406"/>
    <lineage>
        <taxon>Bacteria</taxon>
        <taxon>Bacillati</taxon>
        <taxon>Chloroflexota</taxon>
        <taxon>Anaerolineae</taxon>
        <taxon>Anaerolineales</taxon>
        <taxon>Anaerolineaceae</taxon>
        <taxon>Ornatilinea</taxon>
    </lineage>
</organism>
<reference evidence="4 5" key="1">
    <citation type="submission" date="2015-07" db="EMBL/GenBank/DDBJ databases">
        <title>Genome sequence of Ornatilinea apprima DSM 23815.</title>
        <authorList>
            <person name="Hemp J."/>
            <person name="Ward L.M."/>
            <person name="Pace L.A."/>
            <person name="Fischer W.W."/>
        </authorList>
    </citation>
    <scope>NUCLEOTIDE SEQUENCE [LARGE SCALE GENOMIC DNA]</scope>
    <source>
        <strain evidence="4 5">P3M-1</strain>
    </source>
</reference>
<evidence type="ECO:0000259" key="3">
    <source>
        <dbReference type="Pfam" id="PF00561"/>
    </source>
</evidence>
<dbReference type="Proteomes" id="UP000050417">
    <property type="component" value="Unassembled WGS sequence"/>
</dbReference>
<sequence length="304" mass="32391">MCTSNPNTKTNPPSLNLKRLLPRALFAFCAAWVILAAGLSAVYTRGLLHPACAPAGDPPAGFASVRLQTQDDVALQGWWAAPHNGAVILLLPGHGGSRASLLEEARFLSAAGYGVLSVDPRSCAGEKSTIGWREAQDLRAMRDYALAQPGVQWLGVLGFSAGGAAAILAAAEMPEIRAVIAEGNYANLAAEITFTPAFPLSMEWLIQRFTLLTYTLQTGVWPGRVSPIEALPRGCPRPVLLIHGQREIERSRGEQQAAAAPCAQLWVVPAAGHGEYAAAQPQLYRQTVLQFLAQARQTVDVPSP</sequence>
<dbReference type="Pfam" id="PF00561">
    <property type="entry name" value="Abhydrolase_1"/>
    <property type="match status" value="1"/>
</dbReference>
<dbReference type="PANTHER" id="PTHR22946:SF9">
    <property type="entry name" value="POLYKETIDE TRANSFERASE AF380"/>
    <property type="match status" value="1"/>
</dbReference>
<dbReference type="Gene3D" id="3.40.50.1820">
    <property type="entry name" value="alpha/beta hydrolase"/>
    <property type="match status" value="1"/>
</dbReference>
<gene>
    <name evidence="4" type="ORF">ADN00_13980</name>
</gene>
<keyword evidence="1" id="KW-0378">Hydrolase</keyword>
<evidence type="ECO:0000313" key="4">
    <source>
        <dbReference type="EMBL" id="KPL74110.1"/>
    </source>
</evidence>
<proteinExistence type="inferred from homology"/>
<dbReference type="SUPFAM" id="SSF53474">
    <property type="entry name" value="alpha/beta-Hydrolases"/>
    <property type="match status" value="1"/>
</dbReference>
<dbReference type="InterPro" id="IPR029058">
    <property type="entry name" value="AB_hydrolase_fold"/>
</dbReference>
<dbReference type="PANTHER" id="PTHR22946">
    <property type="entry name" value="DIENELACTONE HYDROLASE DOMAIN-CONTAINING PROTEIN-RELATED"/>
    <property type="match status" value="1"/>
</dbReference>
<protein>
    <recommendedName>
        <fullName evidence="3">AB hydrolase-1 domain-containing protein</fullName>
    </recommendedName>
</protein>
<comment type="caution">
    <text evidence="4">The sequence shown here is derived from an EMBL/GenBank/DDBJ whole genome shotgun (WGS) entry which is preliminary data.</text>
</comment>
<name>A0A0P6X3X1_9CHLR</name>
<dbReference type="STRING" id="1134406.ADN00_13980"/>
<keyword evidence="5" id="KW-1185">Reference proteome</keyword>
<accession>A0A0P6X3X1</accession>
<dbReference type="EMBL" id="LGCL01000033">
    <property type="protein sequence ID" value="KPL74110.1"/>
    <property type="molecule type" value="Genomic_DNA"/>
</dbReference>
<dbReference type="OrthoDB" id="9776685at2"/>
<evidence type="ECO:0000313" key="5">
    <source>
        <dbReference type="Proteomes" id="UP000050417"/>
    </source>
</evidence>
<dbReference type="AlphaFoldDB" id="A0A0P6X3X1"/>
<feature type="domain" description="AB hydrolase-1" evidence="3">
    <location>
        <begin position="87"/>
        <end position="221"/>
    </location>
</feature>
<comment type="similarity">
    <text evidence="2">Belongs to the AB hydrolase superfamily. FUS2 hydrolase family.</text>
</comment>